<dbReference type="CDD" id="cd02012">
    <property type="entry name" value="TPP_TK"/>
    <property type="match status" value="1"/>
</dbReference>
<dbReference type="Proteomes" id="UP001200430">
    <property type="component" value="Unassembled WGS sequence"/>
</dbReference>
<name>A0ABS9EKF4_9BACT</name>
<evidence type="ECO:0000256" key="3">
    <source>
        <dbReference type="ARBA" id="ARBA00023052"/>
    </source>
</evidence>
<evidence type="ECO:0000256" key="1">
    <source>
        <dbReference type="ARBA" id="ARBA00001964"/>
    </source>
</evidence>
<evidence type="ECO:0000313" key="6">
    <source>
        <dbReference type="EMBL" id="MCF4141687.1"/>
    </source>
</evidence>
<evidence type="ECO:0000313" key="7">
    <source>
        <dbReference type="Proteomes" id="UP001200430"/>
    </source>
</evidence>
<sequence>MSSSLEALAMSIRKDVVRMVGNARSGYVASALSVLDILVYLYERELDVDPKNPKARDRDRLIMGKGHGCPGLYAVLAHRGFFEREALWNFRRLGALLQGRPDGSRTPGVDVSSGAPGLALGIANGVALSMRMDGLKGRVFCVVGDGELQEGSLWESAMTSSHMALDSVTLVVDKNGDQMGGAVDSIKRLEPLEDKFRSFGWNVASTDGHDFSSLDAAFSSIRDKNGHPSVIIAKTMRGKGVSFFEEGRKKDSGLSRMETERALEELGNGDRDDR</sequence>
<dbReference type="PANTHER" id="PTHR47514:SF1">
    <property type="entry name" value="TRANSKETOLASE N-TERMINAL SECTION-RELATED"/>
    <property type="match status" value="1"/>
</dbReference>
<dbReference type="PANTHER" id="PTHR47514">
    <property type="entry name" value="TRANSKETOLASE N-TERMINAL SECTION-RELATED"/>
    <property type="match status" value="1"/>
</dbReference>
<organism evidence="6 7">
    <name type="scientific">Dethiosulfovibrio marinus</name>
    <dbReference type="NCBI Taxonomy" id="133532"/>
    <lineage>
        <taxon>Bacteria</taxon>
        <taxon>Thermotogati</taxon>
        <taxon>Synergistota</taxon>
        <taxon>Synergistia</taxon>
        <taxon>Synergistales</taxon>
        <taxon>Dethiosulfovibrionaceae</taxon>
        <taxon>Dethiosulfovibrio</taxon>
    </lineage>
</organism>
<dbReference type="InterPro" id="IPR005474">
    <property type="entry name" value="Transketolase_N"/>
</dbReference>
<dbReference type="EMBL" id="JAKGUD010000002">
    <property type="protein sequence ID" value="MCF4141687.1"/>
    <property type="molecule type" value="Genomic_DNA"/>
</dbReference>
<comment type="caution">
    <text evidence="6">The sequence shown here is derived from an EMBL/GenBank/DDBJ whole genome shotgun (WGS) entry which is preliminary data.</text>
</comment>
<gene>
    <name evidence="6" type="ORF">L2W38_02495</name>
</gene>
<reference evidence="6 7" key="1">
    <citation type="submission" date="2022-01" db="EMBL/GenBank/DDBJ databases">
        <title>Dethiosulfovibrio faecalis sp. nov., a novel proteolytic, non-sulfur-reducing bacterium isolated from a marine aquaculture solid waste bioreactor.</title>
        <authorList>
            <person name="Grabowski S."/>
            <person name="Apolinario E."/>
            <person name="Schneider N."/>
            <person name="Marshall C.W."/>
            <person name="Sowers K.R."/>
        </authorList>
    </citation>
    <scope>NUCLEOTIDE SEQUENCE [LARGE SCALE GENOMIC DNA]</scope>
    <source>
        <strain evidence="6 7">DSM 12537</strain>
    </source>
</reference>
<evidence type="ECO:0000256" key="4">
    <source>
        <dbReference type="SAM" id="MobiDB-lite"/>
    </source>
</evidence>
<protein>
    <submittedName>
        <fullName evidence="6">Transketolase</fullName>
    </submittedName>
</protein>
<dbReference type="Gene3D" id="3.40.50.970">
    <property type="match status" value="1"/>
</dbReference>
<comment type="cofactor">
    <cofactor evidence="1">
        <name>thiamine diphosphate</name>
        <dbReference type="ChEBI" id="CHEBI:58937"/>
    </cofactor>
</comment>
<dbReference type="Pfam" id="PF00456">
    <property type="entry name" value="Transketolase_N"/>
    <property type="match status" value="1"/>
</dbReference>
<feature type="region of interest" description="Disordered" evidence="4">
    <location>
        <begin position="248"/>
        <end position="274"/>
    </location>
</feature>
<dbReference type="InterPro" id="IPR029061">
    <property type="entry name" value="THDP-binding"/>
</dbReference>
<comment type="similarity">
    <text evidence="2">Belongs to the transketolase family.</text>
</comment>
<dbReference type="RefSeq" id="WP_236098235.1">
    <property type="nucleotide sequence ID" value="NZ_JAKGUD010000002.1"/>
</dbReference>
<accession>A0ABS9EKF4</accession>
<dbReference type="SUPFAM" id="SSF52518">
    <property type="entry name" value="Thiamin diphosphate-binding fold (THDP-binding)"/>
    <property type="match status" value="1"/>
</dbReference>
<evidence type="ECO:0000256" key="2">
    <source>
        <dbReference type="ARBA" id="ARBA00007131"/>
    </source>
</evidence>
<keyword evidence="7" id="KW-1185">Reference proteome</keyword>
<evidence type="ECO:0000259" key="5">
    <source>
        <dbReference type="Pfam" id="PF00456"/>
    </source>
</evidence>
<keyword evidence="3" id="KW-0786">Thiamine pyrophosphate</keyword>
<feature type="domain" description="Transketolase N-terminal" evidence="5">
    <location>
        <begin position="8"/>
        <end position="259"/>
    </location>
</feature>
<proteinExistence type="inferred from homology"/>